<protein>
    <submittedName>
        <fullName evidence="1">Uncharacterized protein</fullName>
    </submittedName>
</protein>
<dbReference type="EMBL" id="MU254042">
    <property type="protein sequence ID" value="KAG9242739.1"/>
    <property type="molecule type" value="Genomic_DNA"/>
</dbReference>
<reference evidence="1" key="1">
    <citation type="journal article" date="2021" name="IMA Fungus">
        <title>Genomic characterization of three marine fungi, including Emericellopsis atlantica sp. nov. with signatures of a generalist lifestyle and marine biomass degradation.</title>
        <authorList>
            <person name="Hagestad O.C."/>
            <person name="Hou L."/>
            <person name="Andersen J.H."/>
            <person name="Hansen E.H."/>
            <person name="Altermark B."/>
            <person name="Li C."/>
            <person name="Kuhnert E."/>
            <person name="Cox R.J."/>
            <person name="Crous P.W."/>
            <person name="Spatafora J.W."/>
            <person name="Lail K."/>
            <person name="Amirebrahimi M."/>
            <person name="Lipzen A."/>
            <person name="Pangilinan J."/>
            <person name="Andreopoulos W."/>
            <person name="Hayes R.D."/>
            <person name="Ng V."/>
            <person name="Grigoriev I.V."/>
            <person name="Jackson S.A."/>
            <person name="Sutton T.D.S."/>
            <person name="Dobson A.D.W."/>
            <person name="Rama T."/>
        </authorList>
    </citation>
    <scope>NUCLEOTIDE SEQUENCE</scope>
    <source>
        <strain evidence="1">TRa3180A</strain>
    </source>
</reference>
<dbReference type="OrthoDB" id="3525185at2759"/>
<accession>A0A9P7YZM2</accession>
<keyword evidence="2" id="KW-1185">Reference proteome</keyword>
<organism evidence="1 2">
    <name type="scientific">Calycina marina</name>
    <dbReference type="NCBI Taxonomy" id="1763456"/>
    <lineage>
        <taxon>Eukaryota</taxon>
        <taxon>Fungi</taxon>
        <taxon>Dikarya</taxon>
        <taxon>Ascomycota</taxon>
        <taxon>Pezizomycotina</taxon>
        <taxon>Leotiomycetes</taxon>
        <taxon>Helotiales</taxon>
        <taxon>Pezizellaceae</taxon>
        <taxon>Calycina</taxon>
    </lineage>
</organism>
<evidence type="ECO:0000313" key="1">
    <source>
        <dbReference type="EMBL" id="KAG9242739.1"/>
    </source>
</evidence>
<dbReference type="PANTHER" id="PTHR38791:SF5">
    <property type="entry name" value="TRANSCRIPTION FACTOR DBAG-RELATED"/>
    <property type="match status" value="1"/>
</dbReference>
<gene>
    <name evidence="1" type="ORF">BJ878DRAFT_425253</name>
</gene>
<dbReference type="PANTHER" id="PTHR38791">
    <property type="entry name" value="ZN(II)2CYS6 TRANSCRIPTION FACTOR (EUROFUNG)-RELATED-RELATED"/>
    <property type="match status" value="1"/>
</dbReference>
<proteinExistence type="predicted"/>
<evidence type="ECO:0000313" key="2">
    <source>
        <dbReference type="Proteomes" id="UP000887226"/>
    </source>
</evidence>
<name>A0A9P7YZM2_9HELO</name>
<sequence>LASTGLIKTDLRKLKQETTLLNKRFALWPRLRPREWMPYPLGTVEVSSNLAQHDTNHRSGRINIYSDLYVAAVWNTYRKARQKLMNIIVACSERSVTSGNSAQNRDEVNIIVDDMFASVPFHLIADLPSQLQIGSLLESLGAPGKSLGGLLMMYPWYVVSSWTFLSPEQRIWMSERLRWIGSRMGIQQATRLSNVCYLVVRVHC</sequence>
<feature type="non-terminal residue" evidence="1">
    <location>
        <position position="1"/>
    </location>
</feature>
<comment type="caution">
    <text evidence="1">The sequence shown here is derived from an EMBL/GenBank/DDBJ whole genome shotgun (WGS) entry which is preliminary data.</text>
</comment>
<dbReference type="AlphaFoldDB" id="A0A9P7YZM2"/>
<dbReference type="InterPro" id="IPR053175">
    <property type="entry name" value="DHMBA_Reg_Transcription_Factor"/>
</dbReference>
<dbReference type="Proteomes" id="UP000887226">
    <property type="component" value="Unassembled WGS sequence"/>
</dbReference>